<dbReference type="AlphaFoldDB" id="A0A8J6IVM5"/>
<dbReference type="Proteomes" id="UP000601768">
    <property type="component" value="Unassembled WGS sequence"/>
</dbReference>
<dbReference type="PANTHER" id="PTHR10434:SF9">
    <property type="entry name" value="PHOSPHOLIPID_GLYCEROL ACYLTRANSFERASE DOMAIN-CONTAINING PROTEIN"/>
    <property type="match status" value="1"/>
</dbReference>
<evidence type="ECO:0000256" key="3">
    <source>
        <dbReference type="ARBA" id="ARBA00023315"/>
    </source>
</evidence>
<organism evidence="5 6">
    <name type="scientific">Neptunicella marina</name>
    <dbReference type="NCBI Taxonomy" id="2125989"/>
    <lineage>
        <taxon>Bacteria</taxon>
        <taxon>Pseudomonadati</taxon>
        <taxon>Pseudomonadota</taxon>
        <taxon>Gammaproteobacteria</taxon>
        <taxon>Alteromonadales</taxon>
        <taxon>Alteromonadaceae</taxon>
        <taxon>Neptunicella</taxon>
    </lineage>
</organism>
<accession>A0A8J6IVM5</accession>
<keyword evidence="2" id="KW-0808">Transferase</keyword>
<dbReference type="SUPFAM" id="SSF69593">
    <property type="entry name" value="Glycerol-3-phosphate (1)-acyltransferase"/>
    <property type="match status" value="1"/>
</dbReference>
<evidence type="ECO:0000313" key="6">
    <source>
        <dbReference type="Proteomes" id="UP000601768"/>
    </source>
</evidence>
<dbReference type="SMART" id="SM00563">
    <property type="entry name" value="PlsC"/>
    <property type="match status" value="1"/>
</dbReference>
<reference evidence="5" key="1">
    <citation type="journal article" date="2018" name="Int. J. Syst. Evol. Microbiol.">
        <title>Neptunicella marina gen. nov., sp. nov., isolated from surface seawater.</title>
        <authorList>
            <person name="Liu X."/>
            <person name="Lai Q."/>
            <person name="Du Y."/>
            <person name="Zhang X."/>
            <person name="Liu Z."/>
            <person name="Sun F."/>
            <person name="Shao Z."/>
        </authorList>
    </citation>
    <scope>NUCLEOTIDE SEQUENCE</scope>
    <source>
        <strain evidence="5">S27-2</strain>
    </source>
</reference>
<dbReference type="EMBL" id="JACNEP010000007">
    <property type="protein sequence ID" value="MBC3766421.1"/>
    <property type="molecule type" value="Genomic_DNA"/>
</dbReference>
<dbReference type="Pfam" id="PF01553">
    <property type="entry name" value="Acyltransferase"/>
    <property type="match status" value="1"/>
</dbReference>
<evidence type="ECO:0000313" key="5">
    <source>
        <dbReference type="EMBL" id="MBC3766421.1"/>
    </source>
</evidence>
<dbReference type="GO" id="GO:0006654">
    <property type="term" value="P:phosphatidic acid biosynthetic process"/>
    <property type="evidence" value="ECO:0007669"/>
    <property type="project" value="TreeGrafter"/>
</dbReference>
<dbReference type="InterPro" id="IPR002123">
    <property type="entry name" value="Plipid/glycerol_acylTrfase"/>
</dbReference>
<dbReference type="GO" id="GO:0003841">
    <property type="term" value="F:1-acylglycerol-3-phosphate O-acyltransferase activity"/>
    <property type="evidence" value="ECO:0007669"/>
    <property type="project" value="TreeGrafter"/>
</dbReference>
<gene>
    <name evidence="5" type="ORF">H8B19_11055</name>
</gene>
<protein>
    <submittedName>
        <fullName evidence="5">Lysophospholipid acyltransferase family protein</fullName>
    </submittedName>
</protein>
<comment type="pathway">
    <text evidence="1">Lipid metabolism.</text>
</comment>
<keyword evidence="3 5" id="KW-0012">Acyltransferase</keyword>
<evidence type="ECO:0000259" key="4">
    <source>
        <dbReference type="SMART" id="SM00563"/>
    </source>
</evidence>
<dbReference type="CDD" id="cd07988">
    <property type="entry name" value="LPLAT_ABO13168-like"/>
    <property type="match status" value="1"/>
</dbReference>
<name>A0A8J6IVM5_9ALTE</name>
<dbReference type="RefSeq" id="WP_186506941.1">
    <property type="nucleotide sequence ID" value="NZ_JACNEP010000007.1"/>
</dbReference>
<keyword evidence="6" id="KW-1185">Reference proteome</keyword>
<reference evidence="5" key="2">
    <citation type="submission" date="2020-08" db="EMBL/GenBank/DDBJ databases">
        <authorList>
            <person name="Lai Q."/>
        </authorList>
    </citation>
    <scope>NUCLEOTIDE SEQUENCE</scope>
    <source>
        <strain evidence="5">S27-2</strain>
    </source>
</reference>
<comment type="caution">
    <text evidence="5">The sequence shown here is derived from an EMBL/GenBank/DDBJ whole genome shotgun (WGS) entry which is preliminary data.</text>
</comment>
<sequence>MSLNIEALNIPAQNPRWQSRIMYWLGCGVLKMMGWRFEGQFPQHKKFVAAVAPHTSNWDFVVGMASVFALRLKLAFMAKSSLFVWPFAGLLRFLGGIAIERSRSHGVVTQLSEKFADSDFLMLALAPEGTRSKVTEWKSGFLKIAYQANVPVQLIYFDYAKKVVGFGPCFAVSDDWDAEMQKVQQFFAGVTAKFPEKC</sequence>
<dbReference type="PANTHER" id="PTHR10434">
    <property type="entry name" value="1-ACYL-SN-GLYCEROL-3-PHOSPHATE ACYLTRANSFERASE"/>
    <property type="match status" value="1"/>
</dbReference>
<proteinExistence type="predicted"/>
<evidence type="ECO:0000256" key="1">
    <source>
        <dbReference type="ARBA" id="ARBA00005189"/>
    </source>
</evidence>
<evidence type="ECO:0000256" key="2">
    <source>
        <dbReference type="ARBA" id="ARBA00022679"/>
    </source>
</evidence>
<feature type="domain" description="Phospholipid/glycerol acyltransferase" evidence="4">
    <location>
        <begin position="48"/>
        <end position="160"/>
    </location>
</feature>